<evidence type="ECO:0008006" key="6">
    <source>
        <dbReference type="Google" id="ProtNLM"/>
    </source>
</evidence>
<dbReference type="RefSeq" id="WP_232401242.1">
    <property type="nucleotide sequence ID" value="NZ_CP102173.1"/>
</dbReference>
<feature type="region of interest" description="Disordered" evidence="1">
    <location>
        <begin position="187"/>
        <end position="233"/>
    </location>
</feature>
<evidence type="ECO:0000256" key="3">
    <source>
        <dbReference type="SAM" id="SignalP"/>
    </source>
</evidence>
<dbReference type="Gene3D" id="2.60.40.230">
    <property type="entry name" value="Neocarzinostatin-like"/>
    <property type="match status" value="1"/>
</dbReference>
<feature type="compositionally biased region" description="Low complexity" evidence="1">
    <location>
        <begin position="213"/>
        <end position="223"/>
    </location>
</feature>
<proteinExistence type="predicted"/>
<feature type="compositionally biased region" description="Polar residues" evidence="1">
    <location>
        <begin position="194"/>
        <end position="206"/>
    </location>
</feature>
<dbReference type="EMBL" id="CP102173">
    <property type="protein sequence ID" value="UUP13010.1"/>
    <property type="molecule type" value="Genomic_DNA"/>
</dbReference>
<feature type="chain" id="PRO_5045306992" description="Htaa protein" evidence="3">
    <location>
        <begin position="28"/>
        <end position="374"/>
    </location>
</feature>
<name>A0ABY5M4B2_9ACTN</name>
<accession>A0ABY5M4B2</accession>
<reference evidence="4 5" key="1">
    <citation type="submission" date="2022-08" db="EMBL/GenBank/DDBJ databases">
        <title>novel species in genus Aeromicrobium.</title>
        <authorList>
            <person name="Ye L."/>
        </authorList>
    </citation>
    <scope>NUCLEOTIDE SEQUENCE [LARGE SCALE GENOMIC DNA]</scope>
    <source>
        <strain evidence="5">zg-Y1379</strain>
    </source>
</reference>
<protein>
    <recommendedName>
        <fullName evidence="6">Htaa protein</fullName>
    </recommendedName>
</protein>
<keyword evidence="2" id="KW-0812">Transmembrane</keyword>
<evidence type="ECO:0000256" key="1">
    <source>
        <dbReference type="SAM" id="MobiDB-lite"/>
    </source>
</evidence>
<dbReference type="Proteomes" id="UP001316184">
    <property type="component" value="Chromosome"/>
</dbReference>
<sequence>MRTRALGTVLASAVVATALLAPTAAHAAGSVSVRNEQGKAEADTTYSTTITVTGSGFQSVKNAHGGVYVAFGTVSGTWRPSQGGVTGKNYRYVPDTEAKGNKGYLRYVAFPGSDTAASANGGTLKNGRFTTTLTIPGPKFQTYDRNNNVTTVDCLKVRCGVITFGAHGVKNANNETFTPVKFTKLSGAQAVTEPESQTEAESQTQTEPENAEEPSPAAATLVTPAPPASRKATGAITIDRRTAVQGRVMAFTAVGFAPGEQVIAVLDDGVAAVGPIVTGANGELAAAIQVPAGTSPGTHTLRLTAAGSGTELQQNFPVAAEEGPRSSSATKGEDQEWLPWAAAAAAAVLFLLAVAFAVVRTRRLRSANGADHAS</sequence>
<feature type="signal peptide" evidence="3">
    <location>
        <begin position="1"/>
        <end position="27"/>
    </location>
</feature>
<organism evidence="4 5">
    <name type="scientific">Aeromicrobium wangtongii</name>
    <dbReference type="NCBI Taxonomy" id="2969247"/>
    <lineage>
        <taxon>Bacteria</taxon>
        <taxon>Bacillati</taxon>
        <taxon>Actinomycetota</taxon>
        <taxon>Actinomycetes</taxon>
        <taxon>Propionibacteriales</taxon>
        <taxon>Nocardioidaceae</taxon>
        <taxon>Aeromicrobium</taxon>
    </lineage>
</organism>
<keyword evidence="2" id="KW-0472">Membrane</keyword>
<evidence type="ECO:0000313" key="4">
    <source>
        <dbReference type="EMBL" id="UUP13010.1"/>
    </source>
</evidence>
<feature type="transmembrane region" description="Helical" evidence="2">
    <location>
        <begin position="337"/>
        <end position="359"/>
    </location>
</feature>
<evidence type="ECO:0000313" key="5">
    <source>
        <dbReference type="Proteomes" id="UP001316184"/>
    </source>
</evidence>
<keyword evidence="5" id="KW-1185">Reference proteome</keyword>
<keyword evidence="3" id="KW-0732">Signal</keyword>
<gene>
    <name evidence="4" type="ORF">NQV15_14280</name>
</gene>
<evidence type="ECO:0000256" key="2">
    <source>
        <dbReference type="SAM" id="Phobius"/>
    </source>
</evidence>
<keyword evidence="2" id="KW-1133">Transmembrane helix</keyword>